<dbReference type="Proteomes" id="UP000013827">
    <property type="component" value="Unassembled WGS sequence"/>
</dbReference>
<dbReference type="KEGG" id="ehx:EMIHUDRAFT_237981"/>
<evidence type="ECO:0000259" key="1">
    <source>
        <dbReference type="Pfam" id="PF08718"/>
    </source>
</evidence>
<dbReference type="GeneID" id="17270573"/>
<proteinExistence type="predicted"/>
<organism evidence="2 3">
    <name type="scientific">Emiliania huxleyi (strain CCMP1516)</name>
    <dbReference type="NCBI Taxonomy" id="280463"/>
    <lineage>
        <taxon>Eukaryota</taxon>
        <taxon>Haptista</taxon>
        <taxon>Haptophyta</taxon>
        <taxon>Prymnesiophyceae</taxon>
        <taxon>Isochrysidales</taxon>
        <taxon>Noelaerhabdaceae</taxon>
        <taxon>Emiliania</taxon>
    </lineage>
</organism>
<dbReference type="InterPro" id="IPR014830">
    <property type="entry name" value="Glycolipid_transfer_prot_dom"/>
</dbReference>
<dbReference type="InterPro" id="IPR036497">
    <property type="entry name" value="GLTP_sf"/>
</dbReference>
<dbReference type="GO" id="GO:0005737">
    <property type="term" value="C:cytoplasm"/>
    <property type="evidence" value="ECO:0007669"/>
    <property type="project" value="InterPro"/>
</dbReference>
<protein>
    <recommendedName>
        <fullName evidence="1">Glycolipid transfer protein domain-containing protein</fullName>
    </recommendedName>
</protein>
<accession>A0A0D3JNE3</accession>
<name>A0A0D3JNE3_EMIH1</name>
<dbReference type="Pfam" id="PF08718">
    <property type="entry name" value="GLTP"/>
    <property type="match status" value="1"/>
</dbReference>
<reference evidence="3" key="1">
    <citation type="journal article" date="2013" name="Nature">
        <title>Pan genome of the phytoplankton Emiliania underpins its global distribution.</title>
        <authorList>
            <person name="Read B.A."/>
            <person name="Kegel J."/>
            <person name="Klute M.J."/>
            <person name="Kuo A."/>
            <person name="Lefebvre S.C."/>
            <person name="Maumus F."/>
            <person name="Mayer C."/>
            <person name="Miller J."/>
            <person name="Monier A."/>
            <person name="Salamov A."/>
            <person name="Young J."/>
            <person name="Aguilar M."/>
            <person name="Claverie J.M."/>
            <person name="Frickenhaus S."/>
            <person name="Gonzalez K."/>
            <person name="Herman E.K."/>
            <person name="Lin Y.C."/>
            <person name="Napier J."/>
            <person name="Ogata H."/>
            <person name="Sarno A.F."/>
            <person name="Shmutz J."/>
            <person name="Schroeder D."/>
            <person name="de Vargas C."/>
            <person name="Verret F."/>
            <person name="von Dassow P."/>
            <person name="Valentin K."/>
            <person name="Van de Peer Y."/>
            <person name="Wheeler G."/>
            <person name="Dacks J.B."/>
            <person name="Delwiche C.F."/>
            <person name="Dyhrman S.T."/>
            <person name="Glockner G."/>
            <person name="John U."/>
            <person name="Richards T."/>
            <person name="Worden A.Z."/>
            <person name="Zhang X."/>
            <person name="Grigoriev I.V."/>
            <person name="Allen A.E."/>
            <person name="Bidle K."/>
            <person name="Borodovsky M."/>
            <person name="Bowler C."/>
            <person name="Brownlee C."/>
            <person name="Cock J.M."/>
            <person name="Elias M."/>
            <person name="Gladyshev V.N."/>
            <person name="Groth M."/>
            <person name="Guda C."/>
            <person name="Hadaegh A."/>
            <person name="Iglesias-Rodriguez M.D."/>
            <person name="Jenkins J."/>
            <person name="Jones B.M."/>
            <person name="Lawson T."/>
            <person name="Leese F."/>
            <person name="Lindquist E."/>
            <person name="Lobanov A."/>
            <person name="Lomsadze A."/>
            <person name="Malik S.B."/>
            <person name="Marsh M.E."/>
            <person name="Mackinder L."/>
            <person name="Mock T."/>
            <person name="Mueller-Roeber B."/>
            <person name="Pagarete A."/>
            <person name="Parker M."/>
            <person name="Probert I."/>
            <person name="Quesneville H."/>
            <person name="Raines C."/>
            <person name="Rensing S.A."/>
            <person name="Riano-Pachon D.M."/>
            <person name="Richier S."/>
            <person name="Rokitta S."/>
            <person name="Shiraiwa Y."/>
            <person name="Soanes D.M."/>
            <person name="van der Giezen M."/>
            <person name="Wahlund T.M."/>
            <person name="Williams B."/>
            <person name="Wilson W."/>
            <person name="Wolfe G."/>
            <person name="Wurch L.L."/>
        </authorList>
    </citation>
    <scope>NUCLEOTIDE SEQUENCE</scope>
</reference>
<dbReference type="Gene3D" id="1.10.3520.10">
    <property type="entry name" value="Glycolipid transfer protein"/>
    <property type="match status" value="1"/>
</dbReference>
<evidence type="ECO:0000313" key="3">
    <source>
        <dbReference type="Proteomes" id="UP000013827"/>
    </source>
</evidence>
<dbReference type="GO" id="GO:0120013">
    <property type="term" value="F:lipid transfer activity"/>
    <property type="evidence" value="ECO:0007669"/>
    <property type="project" value="InterPro"/>
</dbReference>
<feature type="domain" description="Glycolipid transfer protein" evidence="1">
    <location>
        <begin position="16"/>
        <end position="59"/>
    </location>
</feature>
<reference evidence="2" key="2">
    <citation type="submission" date="2024-10" db="UniProtKB">
        <authorList>
            <consortium name="EnsemblProtists"/>
        </authorList>
    </citation>
    <scope>IDENTIFICATION</scope>
</reference>
<dbReference type="AlphaFoldDB" id="A0A0D3JNE3"/>
<dbReference type="SUPFAM" id="SSF110004">
    <property type="entry name" value="Glycolipid transfer protein, GLTP"/>
    <property type="match status" value="1"/>
</dbReference>
<keyword evidence="3" id="KW-1185">Reference proteome</keyword>
<evidence type="ECO:0000313" key="2">
    <source>
        <dbReference type="EnsemblProtists" id="EOD25028"/>
    </source>
</evidence>
<sequence length="105" mass="11180">MLHDALARVGVEGGAVLAECLHAAYDATLRPHQDPFTRRVVAAAIWAAPSRADFLARLGSHREGVEAAVVEMAARMETALRDVHALLHEAGVLGAEPLPLPERGD</sequence>
<dbReference type="EnsemblProtists" id="EOD25028">
    <property type="protein sequence ID" value="EOD25028"/>
    <property type="gene ID" value="EMIHUDRAFT_237981"/>
</dbReference>
<dbReference type="HOGENOM" id="CLU_2241682_0_0_1"/>
<dbReference type="RefSeq" id="XP_005777457.1">
    <property type="nucleotide sequence ID" value="XM_005777400.1"/>
</dbReference>
<dbReference type="PaxDb" id="2903-EOD25028"/>